<feature type="transmembrane region" description="Helical" evidence="1">
    <location>
        <begin position="172"/>
        <end position="197"/>
    </location>
</feature>
<dbReference type="Proteomes" id="UP000198420">
    <property type="component" value="Unassembled WGS sequence"/>
</dbReference>
<dbReference type="InterPro" id="IPR043148">
    <property type="entry name" value="TagF_C"/>
</dbReference>
<organism evidence="2 3">
    <name type="scientific">Actinomadura mexicana</name>
    <dbReference type="NCBI Taxonomy" id="134959"/>
    <lineage>
        <taxon>Bacteria</taxon>
        <taxon>Bacillati</taxon>
        <taxon>Actinomycetota</taxon>
        <taxon>Actinomycetes</taxon>
        <taxon>Streptosporangiales</taxon>
        <taxon>Thermomonosporaceae</taxon>
        <taxon>Actinomadura</taxon>
    </lineage>
</organism>
<keyword evidence="1" id="KW-0472">Membrane</keyword>
<keyword evidence="1" id="KW-0812">Transmembrane</keyword>
<name>A0A239B1X1_9ACTN</name>
<dbReference type="Gene3D" id="3.40.50.12580">
    <property type="match status" value="1"/>
</dbReference>
<keyword evidence="1" id="KW-1133">Transmembrane helix</keyword>
<accession>A0A239B1X1</accession>
<keyword evidence="2" id="KW-0808">Transferase</keyword>
<dbReference type="GO" id="GO:0047355">
    <property type="term" value="F:CDP-glycerol glycerophosphotransferase activity"/>
    <property type="evidence" value="ECO:0007669"/>
    <property type="project" value="InterPro"/>
</dbReference>
<proteinExistence type="predicted"/>
<sequence>MRRLVSRYSTLMRYSSVLSLPVTLGLLIGAAAAGAPWAFLGAAVLCYAAEFALGRTLPDAARPLRWGQMSPGARVLVRQAALVLLLVQSGDAGRPSVVLAALGLLLADWLRAATLAGAVASRRVNRLPFVTRNLGQGEPSLPAPNSARQARLTLLLESHADLLPLLFGTAGLLLGLPALVLAGVLGTAAVAVAVAAAQAPRLRRMRMLLDAGRSGRNVQRRVDLYKPEVVLYFTGPATTVYQANMWLETLERLDRKAMVLVRSPEVVGALAPTPLPVVCITRAEDMMNFDLGTVKVALYPGNTGKNLHLLREEHIKHVFVGHGDSDKGPSSNPVSKVFDEVWVAGPGGRDRYRNSDAGVRDEAIVEVGRPQLGEITTEPSGGPVPTVLYAPTWEGWDNEHGYSSLLGMGERIIRTLLEQGPRLRVIYRPHPYTGRRLAEAAAVHARIIRMIEQANRGGAGGHQVVTGADASLYECFNRSDMLITDISSVISDYIPSLKPYVVTNPDGMDENLFTTEFPSASAAYLLSPGCGELADILAVAVTPGQDPLAAERRTLRDYLLGPEQPDAMTRFAAAVDALAQAGPRSTMYGISGRAVTAATEHA</sequence>
<dbReference type="EMBL" id="FZNP01000009">
    <property type="protein sequence ID" value="SNS01572.1"/>
    <property type="molecule type" value="Genomic_DNA"/>
</dbReference>
<dbReference type="AlphaFoldDB" id="A0A239B1X1"/>
<gene>
    <name evidence="2" type="ORF">SAMN06265355_109344</name>
</gene>
<evidence type="ECO:0000313" key="3">
    <source>
        <dbReference type="Proteomes" id="UP000198420"/>
    </source>
</evidence>
<keyword evidence="3" id="KW-1185">Reference proteome</keyword>
<dbReference type="GO" id="GO:0016020">
    <property type="term" value="C:membrane"/>
    <property type="evidence" value="ECO:0007669"/>
    <property type="project" value="InterPro"/>
</dbReference>
<dbReference type="InterPro" id="IPR007554">
    <property type="entry name" value="Glycerophosphate_synth"/>
</dbReference>
<reference evidence="3" key="1">
    <citation type="submission" date="2017-06" db="EMBL/GenBank/DDBJ databases">
        <authorList>
            <person name="Varghese N."/>
            <person name="Submissions S."/>
        </authorList>
    </citation>
    <scope>NUCLEOTIDE SEQUENCE [LARGE SCALE GENOMIC DNA]</scope>
    <source>
        <strain evidence="3">DSM 44485</strain>
    </source>
</reference>
<evidence type="ECO:0000313" key="2">
    <source>
        <dbReference type="EMBL" id="SNS01572.1"/>
    </source>
</evidence>
<protein>
    <submittedName>
        <fullName evidence="2">CDP-Glycerol:Poly(Glycerophosphate) glycerophosphotransferase</fullName>
    </submittedName>
</protein>
<dbReference type="Pfam" id="PF04464">
    <property type="entry name" value="Glyphos_transf"/>
    <property type="match status" value="1"/>
</dbReference>
<evidence type="ECO:0000256" key="1">
    <source>
        <dbReference type="SAM" id="Phobius"/>
    </source>
</evidence>